<evidence type="ECO:0000256" key="1">
    <source>
        <dbReference type="SAM" id="MobiDB-lite"/>
    </source>
</evidence>
<feature type="compositionally biased region" description="Polar residues" evidence="1">
    <location>
        <begin position="112"/>
        <end position="128"/>
    </location>
</feature>
<feature type="compositionally biased region" description="Low complexity" evidence="1">
    <location>
        <begin position="13"/>
        <end position="30"/>
    </location>
</feature>
<evidence type="ECO:0000313" key="2">
    <source>
        <dbReference type="EMBL" id="NEA88830.1"/>
    </source>
</evidence>
<feature type="region of interest" description="Disordered" evidence="1">
    <location>
        <begin position="112"/>
        <end position="135"/>
    </location>
</feature>
<dbReference type="GO" id="GO:0016301">
    <property type="term" value="F:kinase activity"/>
    <property type="evidence" value="ECO:0007669"/>
    <property type="project" value="UniProtKB-KW"/>
</dbReference>
<protein>
    <submittedName>
        <fullName evidence="2">Serine-threonine protein kinase</fullName>
    </submittedName>
</protein>
<sequence length="165" mass="16245">MSNGDTGAGGGPSASPSASGDAAQGDSGATPSDGKQPGTDGPGTTTAPDGTVPADYLGSWSATIDNASGVHSRRLTIQQGGVGDTVMSLLAEGPTGNGTYRCVFEARLTSASDSGGLQLGPSSVTSGRPRSACTPGAATQVRLLPGDTLQRVNTSSGEQLTYTRD</sequence>
<dbReference type="EMBL" id="JAAGMD010000652">
    <property type="protein sequence ID" value="NEA88830.1"/>
    <property type="molecule type" value="Genomic_DNA"/>
</dbReference>
<reference evidence="2" key="1">
    <citation type="submission" date="2020-01" db="EMBL/GenBank/DDBJ databases">
        <title>Insect and environment-associated Actinomycetes.</title>
        <authorList>
            <person name="Currrie C."/>
            <person name="Chevrette M."/>
            <person name="Carlson C."/>
            <person name="Stubbendieck R."/>
            <person name="Wendt-Pienkowski E."/>
        </authorList>
    </citation>
    <scope>NUCLEOTIDE SEQUENCE</scope>
    <source>
        <strain evidence="2">SID14436</strain>
    </source>
</reference>
<dbReference type="AlphaFoldDB" id="A0A6G3R067"/>
<proteinExistence type="predicted"/>
<keyword evidence="2" id="KW-0808">Transferase</keyword>
<feature type="region of interest" description="Disordered" evidence="1">
    <location>
        <begin position="1"/>
        <end position="57"/>
    </location>
</feature>
<gene>
    <name evidence="2" type="ORF">G3I53_22995</name>
</gene>
<accession>A0A6G3R067</accession>
<feature type="compositionally biased region" description="Low complexity" evidence="1">
    <location>
        <begin position="37"/>
        <end position="55"/>
    </location>
</feature>
<comment type="caution">
    <text evidence="2">The sequence shown here is derived from an EMBL/GenBank/DDBJ whole genome shotgun (WGS) entry which is preliminary data.</text>
</comment>
<feature type="compositionally biased region" description="Gly residues" evidence="1">
    <location>
        <begin position="1"/>
        <end position="12"/>
    </location>
</feature>
<name>A0A6G3R067_9ACTN</name>
<keyword evidence="2" id="KW-0418">Kinase</keyword>
<organism evidence="2">
    <name type="scientific">Streptomyces sp. SID14436</name>
    <dbReference type="NCBI Taxonomy" id="2706070"/>
    <lineage>
        <taxon>Bacteria</taxon>
        <taxon>Bacillati</taxon>
        <taxon>Actinomycetota</taxon>
        <taxon>Actinomycetes</taxon>
        <taxon>Kitasatosporales</taxon>
        <taxon>Streptomycetaceae</taxon>
        <taxon>Streptomyces</taxon>
    </lineage>
</organism>